<dbReference type="Proteomes" id="UP000541444">
    <property type="component" value="Unassembled WGS sequence"/>
</dbReference>
<dbReference type="EMBL" id="JACGCM010002082">
    <property type="protein sequence ID" value="KAF6145263.1"/>
    <property type="molecule type" value="Genomic_DNA"/>
</dbReference>
<gene>
    <name evidence="1" type="ORF">GIB67_041458</name>
</gene>
<dbReference type="AlphaFoldDB" id="A0A7J7LRI6"/>
<accession>A0A7J7LRI6</accession>
<reference evidence="1 2" key="1">
    <citation type="journal article" date="2020" name="IScience">
        <title>Genome Sequencing of the Endangered Kingdonia uniflora (Circaeasteraceae, Ranunculales) Reveals Potential Mechanisms of Evolutionary Specialization.</title>
        <authorList>
            <person name="Sun Y."/>
            <person name="Deng T."/>
            <person name="Zhang A."/>
            <person name="Moore M.J."/>
            <person name="Landis J.B."/>
            <person name="Lin N."/>
            <person name="Zhang H."/>
            <person name="Zhang X."/>
            <person name="Huang J."/>
            <person name="Zhang X."/>
            <person name="Sun H."/>
            <person name="Wang H."/>
        </authorList>
    </citation>
    <scope>NUCLEOTIDE SEQUENCE [LARGE SCALE GENOMIC DNA]</scope>
    <source>
        <strain evidence="1">TB1705</strain>
        <tissue evidence="1">Leaf</tissue>
    </source>
</reference>
<keyword evidence="2" id="KW-1185">Reference proteome</keyword>
<sequence length="80" mass="9298">SINITHTRGELDQNLTTRLLDRPFRPNRAHSSNLKAAAWIQPAQLYIQYSKMSQYDRLLIRSIRPVTETYNIVVQINSLS</sequence>
<feature type="non-terminal residue" evidence="1">
    <location>
        <position position="1"/>
    </location>
</feature>
<comment type="caution">
    <text evidence="1">The sequence shown here is derived from an EMBL/GenBank/DDBJ whole genome shotgun (WGS) entry which is preliminary data.</text>
</comment>
<proteinExistence type="predicted"/>
<protein>
    <submittedName>
        <fullName evidence="1">Uncharacterized protein</fullName>
    </submittedName>
</protein>
<organism evidence="1 2">
    <name type="scientific">Kingdonia uniflora</name>
    <dbReference type="NCBI Taxonomy" id="39325"/>
    <lineage>
        <taxon>Eukaryota</taxon>
        <taxon>Viridiplantae</taxon>
        <taxon>Streptophyta</taxon>
        <taxon>Embryophyta</taxon>
        <taxon>Tracheophyta</taxon>
        <taxon>Spermatophyta</taxon>
        <taxon>Magnoliopsida</taxon>
        <taxon>Ranunculales</taxon>
        <taxon>Circaeasteraceae</taxon>
        <taxon>Kingdonia</taxon>
    </lineage>
</organism>
<evidence type="ECO:0000313" key="2">
    <source>
        <dbReference type="Proteomes" id="UP000541444"/>
    </source>
</evidence>
<name>A0A7J7LRI6_9MAGN</name>
<evidence type="ECO:0000313" key="1">
    <source>
        <dbReference type="EMBL" id="KAF6145263.1"/>
    </source>
</evidence>